<dbReference type="RefSeq" id="WP_354693393.1">
    <property type="nucleotide sequence ID" value="NZ_JAZHOG010000001.1"/>
</dbReference>
<organism evidence="2 3">
    <name type="scientific">Elongatibacter sediminis</name>
    <dbReference type="NCBI Taxonomy" id="3119006"/>
    <lineage>
        <taxon>Bacteria</taxon>
        <taxon>Pseudomonadati</taxon>
        <taxon>Pseudomonadota</taxon>
        <taxon>Gammaproteobacteria</taxon>
        <taxon>Chromatiales</taxon>
        <taxon>Wenzhouxiangellaceae</taxon>
        <taxon>Elongatibacter</taxon>
    </lineage>
</organism>
<dbReference type="AlphaFoldDB" id="A0AAW9R4K9"/>
<proteinExistence type="predicted"/>
<reference evidence="2 3" key="1">
    <citation type="submission" date="2024-02" db="EMBL/GenBank/DDBJ databases">
        <title>A novel Wenzhouxiangellaceae bacterium, isolated from coastal sediments.</title>
        <authorList>
            <person name="Du Z.-J."/>
            <person name="Ye Y.-Q."/>
            <person name="Zhang X.-Y."/>
        </authorList>
    </citation>
    <scope>NUCLEOTIDE SEQUENCE [LARGE SCALE GENOMIC DNA]</scope>
    <source>
        <strain evidence="2 3">CH-27</strain>
    </source>
</reference>
<dbReference type="Gene3D" id="2.30.30.240">
    <property type="entry name" value="PRC-barrel domain"/>
    <property type="match status" value="1"/>
</dbReference>
<dbReference type="Pfam" id="PF05239">
    <property type="entry name" value="PRC"/>
    <property type="match status" value="1"/>
</dbReference>
<evidence type="ECO:0000259" key="1">
    <source>
        <dbReference type="Pfam" id="PF05239"/>
    </source>
</evidence>
<accession>A0AAW9R4K9</accession>
<gene>
    <name evidence="2" type="ORF">V3330_00420</name>
</gene>
<feature type="domain" description="PRC-barrel" evidence="1">
    <location>
        <begin position="13"/>
        <end position="73"/>
    </location>
</feature>
<dbReference type="InterPro" id="IPR027275">
    <property type="entry name" value="PRC-brl_dom"/>
</dbReference>
<name>A0AAW9R4K9_9GAMM</name>
<evidence type="ECO:0000313" key="2">
    <source>
        <dbReference type="EMBL" id="MEJ8566069.1"/>
    </source>
</evidence>
<sequence>MTEKPDSRRADLKQLADQEVINREGAELGAVDQIMVDVADGRIEYVILTVTDEQNGSDRRVAIPWSQFRLSADRHCLELDISLRILNAVARNRNVLG</sequence>
<dbReference type="EMBL" id="JAZHOG010000001">
    <property type="protein sequence ID" value="MEJ8566069.1"/>
    <property type="molecule type" value="Genomic_DNA"/>
</dbReference>
<dbReference type="SUPFAM" id="SSF50346">
    <property type="entry name" value="PRC-barrel domain"/>
    <property type="match status" value="1"/>
</dbReference>
<comment type="caution">
    <text evidence="2">The sequence shown here is derived from an EMBL/GenBank/DDBJ whole genome shotgun (WGS) entry which is preliminary data.</text>
</comment>
<dbReference type="Proteomes" id="UP001359886">
    <property type="component" value="Unassembled WGS sequence"/>
</dbReference>
<keyword evidence="3" id="KW-1185">Reference proteome</keyword>
<evidence type="ECO:0000313" key="3">
    <source>
        <dbReference type="Proteomes" id="UP001359886"/>
    </source>
</evidence>
<dbReference type="InterPro" id="IPR011033">
    <property type="entry name" value="PRC_barrel-like_sf"/>
</dbReference>
<protein>
    <submittedName>
        <fullName evidence="2">PRC-barrel domain-containing protein</fullName>
    </submittedName>
</protein>